<evidence type="ECO:0000256" key="1">
    <source>
        <dbReference type="SAM" id="Phobius"/>
    </source>
</evidence>
<dbReference type="AlphaFoldDB" id="A0A449B5C0"/>
<evidence type="ECO:0000313" key="2">
    <source>
        <dbReference type="EMBL" id="VEU75765.1"/>
    </source>
</evidence>
<organism evidence="2 3">
    <name type="scientific">Mycoplasmopsis maculosa</name>
    <dbReference type="NCBI Taxonomy" id="114885"/>
    <lineage>
        <taxon>Bacteria</taxon>
        <taxon>Bacillati</taxon>
        <taxon>Mycoplasmatota</taxon>
        <taxon>Mycoplasmoidales</taxon>
        <taxon>Metamycoplasmataceae</taxon>
        <taxon>Mycoplasmopsis</taxon>
    </lineage>
</organism>
<reference evidence="2 3" key="1">
    <citation type="submission" date="2019-01" db="EMBL/GenBank/DDBJ databases">
        <authorList>
            <consortium name="Pathogen Informatics"/>
        </authorList>
    </citation>
    <scope>NUCLEOTIDE SEQUENCE [LARGE SCALE GENOMIC DNA]</scope>
    <source>
        <strain evidence="2 3">NCTC10168</strain>
    </source>
</reference>
<keyword evidence="3" id="KW-1185">Reference proteome</keyword>
<feature type="transmembrane region" description="Helical" evidence="1">
    <location>
        <begin position="12"/>
        <end position="30"/>
    </location>
</feature>
<dbReference type="KEGG" id="mmau:NCTC10168_00699"/>
<name>A0A449B5C0_9BACT</name>
<keyword evidence="1" id="KW-0812">Transmembrane</keyword>
<dbReference type="RefSeq" id="WP_129647140.1">
    <property type="nucleotide sequence ID" value="NZ_LR215037.1"/>
</dbReference>
<keyword evidence="1" id="KW-1133">Transmembrane helix</keyword>
<feature type="transmembrane region" description="Helical" evidence="1">
    <location>
        <begin position="42"/>
        <end position="68"/>
    </location>
</feature>
<protein>
    <submittedName>
        <fullName evidence="2">Uncharacterized protein</fullName>
    </submittedName>
</protein>
<keyword evidence="1" id="KW-0472">Membrane</keyword>
<gene>
    <name evidence="2" type="ORF">NCTC10168_00699</name>
</gene>
<accession>A0A449B5C0</accession>
<evidence type="ECO:0000313" key="3">
    <source>
        <dbReference type="Proteomes" id="UP000290243"/>
    </source>
</evidence>
<dbReference type="EMBL" id="LR215037">
    <property type="protein sequence ID" value="VEU75765.1"/>
    <property type="molecule type" value="Genomic_DNA"/>
</dbReference>
<dbReference type="Proteomes" id="UP000290243">
    <property type="component" value="Chromosome"/>
</dbReference>
<proteinExistence type="predicted"/>
<sequence>MKKPLKALKIKYLWFWIMGVILGLFIPFSLVDLIAKWNKFDLTQIILVITFTFAISIFFIFSLIYLILQIRIISKKRKLDKALKSLKKDEQLNKNEIKKIEIELNTINENYYKK</sequence>